<evidence type="ECO:0000256" key="7">
    <source>
        <dbReference type="ARBA" id="ARBA00023136"/>
    </source>
</evidence>
<evidence type="ECO:0000256" key="3">
    <source>
        <dbReference type="ARBA" id="ARBA00022692"/>
    </source>
</evidence>
<feature type="region of interest" description="Disordered" evidence="10">
    <location>
        <begin position="179"/>
        <end position="202"/>
    </location>
</feature>
<dbReference type="PANTHER" id="PTHR33365">
    <property type="entry name" value="YALI0B05434P"/>
    <property type="match status" value="1"/>
</dbReference>
<dbReference type="PANTHER" id="PTHR33365:SF4">
    <property type="entry name" value="CYCLOCHLOROTINE BIOSYNTHESIS PROTEIN O"/>
    <property type="match status" value="1"/>
</dbReference>
<keyword evidence="3" id="KW-0812">Transmembrane</keyword>
<proteinExistence type="inferred from homology"/>
<evidence type="ECO:0008006" key="13">
    <source>
        <dbReference type="Google" id="ProtNLM"/>
    </source>
</evidence>
<evidence type="ECO:0000313" key="11">
    <source>
        <dbReference type="EMBL" id="KAL1867471.1"/>
    </source>
</evidence>
<gene>
    <name evidence="11" type="ORF">Daus18300_006315</name>
</gene>
<evidence type="ECO:0000256" key="8">
    <source>
        <dbReference type="ARBA" id="ARBA00023180"/>
    </source>
</evidence>
<keyword evidence="5" id="KW-0560">Oxidoreductase</keyword>
<keyword evidence="7" id="KW-0472">Membrane</keyword>
<evidence type="ECO:0000256" key="5">
    <source>
        <dbReference type="ARBA" id="ARBA00023002"/>
    </source>
</evidence>
<keyword evidence="6" id="KW-0843">Virulence</keyword>
<evidence type="ECO:0000256" key="9">
    <source>
        <dbReference type="ARBA" id="ARBA00035112"/>
    </source>
</evidence>
<keyword evidence="8" id="KW-0325">Glycoprotein</keyword>
<name>A0ABR3WUX2_9PEZI</name>
<dbReference type="Proteomes" id="UP001583177">
    <property type="component" value="Unassembled WGS sequence"/>
</dbReference>
<comment type="pathway">
    <text evidence="2">Mycotoxin biosynthesis.</text>
</comment>
<evidence type="ECO:0000256" key="2">
    <source>
        <dbReference type="ARBA" id="ARBA00004685"/>
    </source>
</evidence>
<accession>A0ABR3WUX2</accession>
<keyword evidence="4" id="KW-1133">Transmembrane helix</keyword>
<feature type="compositionally biased region" description="Pro residues" evidence="10">
    <location>
        <begin position="186"/>
        <end position="196"/>
    </location>
</feature>
<protein>
    <recommendedName>
        <fullName evidence="13">Tat pathway signal sequence</fullName>
    </recommendedName>
</protein>
<sequence length="202" mass="23358">MRETEPLRSALEVKQVKFTGSLDYDENGTLHRIFEPGETQYIGEPNAEIDAAWDALVEVDGVDLVGDEASSVVGTTFQKPGGAWLVGVDAFHQLHCINMMYKNLYPDYYPRHHSPDFHRTHLEHCIDYLRQLAMCSLDITPVPVEWTTRWNRRVHHFDTLHTCRDFDRVKGWMLQRSRRNHWTPPEGQPWPGPLPGPGVRDD</sequence>
<dbReference type="InterPro" id="IPR021765">
    <property type="entry name" value="UstYa-like"/>
</dbReference>
<reference evidence="11 12" key="1">
    <citation type="journal article" date="2024" name="IMA Fungus">
        <title>IMA Genome - F19 : A genome assembly and annotation guide to empower mycologists, including annotated draft genome sequences of Ceratocystis pirilliformis, Diaporthe australafricana, Fusarium ophioides, Paecilomyces lecythidis, and Sporothrix stenoceras.</title>
        <authorList>
            <person name="Aylward J."/>
            <person name="Wilson A.M."/>
            <person name="Visagie C.M."/>
            <person name="Spraker J."/>
            <person name="Barnes I."/>
            <person name="Buitendag C."/>
            <person name="Ceriani C."/>
            <person name="Del Mar Angel L."/>
            <person name="du Plessis D."/>
            <person name="Fuchs T."/>
            <person name="Gasser K."/>
            <person name="Kramer D."/>
            <person name="Li W."/>
            <person name="Munsamy K."/>
            <person name="Piso A."/>
            <person name="Price J.L."/>
            <person name="Sonnekus B."/>
            <person name="Thomas C."/>
            <person name="van der Nest A."/>
            <person name="van Dijk A."/>
            <person name="van Heerden A."/>
            <person name="van Vuuren N."/>
            <person name="Yilmaz N."/>
            <person name="Duong T.A."/>
            <person name="van der Merwe N.A."/>
            <person name="Wingfield M.J."/>
            <person name="Wingfield B.D."/>
        </authorList>
    </citation>
    <scope>NUCLEOTIDE SEQUENCE [LARGE SCALE GENOMIC DNA]</scope>
    <source>
        <strain evidence="11 12">CMW 18300</strain>
    </source>
</reference>
<comment type="subcellular location">
    <subcellularLocation>
        <location evidence="1">Membrane</location>
        <topology evidence="1">Single-pass membrane protein</topology>
    </subcellularLocation>
</comment>
<dbReference type="Pfam" id="PF11807">
    <property type="entry name" value="UstYa"/>
    <property type="match status" value="1"/>
</dbReference>
<keyword evidence="12" id="KW-1185">Reference proteome</keyword>
<comment type="caution">
    <text evidence="11">The sequence shown here is derived from an EMBL/GenBank/DDBJ whole genome shotgun (WGS) entry which is preliminary data.</text>
</comment>
<evidence type="ECO:0000256" key="10">
    <source>
        <dbReference type="SAM" id="MobiDB-lite"/>
    </source>
</evidence>
<organism evidence="11 12">
    <name type="scientific">Diaporthe australafricana</name>
    <dbReference type="NCBI Taxonomy" id="127596"/>
    <lineage>
        <taxon>Eukaryota</taxon>
        <taxon>Fungi</taxon>
        <taxon>Dikarya</taxon>
        <taxon>Ascomycota</taxon>
        <taxon>Pezizomycotina</taxon>
        <taxon>Sordariomycetes</taxon>
        <taxon>Sordariomycetidae</taxon>
        <taxon>Diaporthales</taxon>
        <taxon>Diaporthaceae</taxon>
        <taxon>Diaporthe</taxon>
    </lineage>
</organism>
<dbReference type="EMBL" id="JAWRVE010000050">
    <property type="protein sequence ID" value="KAL1867471.1"/>
    <property type="molecule type" value="Genomic_DNA"/>
</dbReference>
<evidence type="ECO:0000256" key="6">
    <source>
        <dbReference type="ARBA" id="ARBA00023026"/>
    </source>
</evidence>
<evidence type="ECO:0000256" key="1">
    <source>
        <dbReference type="ARBA" id="ARBA00004167"/>
    </source>
</evidence>
<evidence type="ECO:0000313" key="12">
    <source>
        <dbReference type="Proteomes" id="UP001583177"/>
    </source>
</evidence>
<comment type="similarity">
    <text evidence="9">Belongs to the ustYa family.</text>
</comment>
<evidence type="ECO:0000256" key="4">
    <source>
        <dbReference type="ARBA" id="ARBA00022989"/>
    </source>
</evidence>